<keyword evidence="2" id="KW-0762">Sugar transport</keyword>
<dbReference type="AlphaFoldDB" id="A0AA46E0F1"/>
<evidence type="ECO:0000313" key="8">
    <source>
        <dbReference type="EMBL" id="TDT72479.1"/>
    </source>
</evidence>
<evidence type="ECO:0000313" key="9">
    <source>
        <dbReference type="Proteomes" id="UP000294678"/>
    </source>
</evidence>
<keyword evidence="6" id="KW-0460">Magnesium</keyword>
<dbReference type="PIRSF" id="PIRSF000699">
    <property type="entry name" value="PTS_IILac_III"/>
    <property type="match status" value="1"/>
</dbReference>
<keyword evidence="9" id="KW-1185">Reference proteome</keyword>
<feature type="active site" description="Tele-phosphohistidine intermediate" evidence="5">
    <location>
        <position position="77"/>
    </location>
</feature>
<dbReference type="PANTHER" id="PTHR34382:SF7">
    <property type="entry name" value="PTS SYSTEM N,N'-DIACETYLCHITOBIOSE-SPECIFIC EIIA COMPONENT"/>
    <property type="match status" value="1"/>
</dbReference>
<dbReference type="PROSITE" id="PS51095">
    <property type="entry name" value="PTS_EIIA_TYPE_3"/>
    <property type="match status" value="1"/>
</dbReference>
<sequence>MEFDLESIAMELVGNAGESKSLAFEALDFAKQGNFTKANEKMKEAEEKILATHRLQTELIFMEANGEKIEINILMVHAQDHLMTAIMAKDLIKEFISMYKKLYN</sequence>
<evidence type="ECO:0000256" key="6">
    <source>
        <dbReference type="PIRSR" id="PIRSR000699-2"/>
    </source>
</evidence>
<keyword evidence="3" id="KW-0808">Transferase</keyword>
<dbReference type="RefSeq" id="WP_134112153.1">
    <property type="nucleotide sequence ID" value="NZ_SOBG01000001.1"/>
</dbReference>
<dbReference type="SUPFAM" id="SSF46973">
    <property type="entry name" value="Enzyme IIa from lactose specific PTS, IIa-lac"/>
    <property type="match status" value="1"/>
</dbReference>
<evidence type="ECO:0000256" key="7">
    <source>
        <dbReference type="PROSITE-ProRule" id="PRU00418"/>
    </source>
</evidence>
<accession>A0AA46E0F1</accession>
<dbReference type="InterPro" id="IPR036542">
    <property type="entry name" value="PTS_IIA_lac/cel_sf"/>
</dbReference>
<gene>
    <name evidence="8" type="ORF">EV215_0285</name>
</gene>
<dbReference type="InterPro" id="IPR003188">
    <property type="entry name" value="PTS_IIA_lac/cel"/>
</dbReference>
<evidence type="ECO:0000256" key="1">
    <source>
        <dbReference type="ARBA" id="ARBA00022448"/>
    </source>
</evidence>
<feature type="modified residue" description="Phosphohistidine; by HPr" evidence="7">
    <location>
        <position position="77"/>
    </location>
</feature>
<name>A0AA46E0F1_9FUSO</name>
<dbReference type="CDD" id="cd00215">
    <property type="entry name" value="PTS_IIA_lac"/>
    <property type="match status" value="1"/>
</dbReference>
<evidence type="ECO:0000256" key="5">
    <source>
        <dbReference type="PIRSR" id="PIRSR000699-1"/>
    </source>
</evidence>
<comment type="cofactor">
    <cofactor evidence="6">
        <name>Mg(2+)</name>
        <dbReference type="ChEBI" id="CHEBI:18420"/>
    </cofactor>
    <text evidence="6">Binds 1 Mg(2+) ion per trimer.</text>
</comment>
<dbReference type="GO" id="GO:0046872">
    <property type="term" value="F:metal ion binding"/>
    <property type="evidence" value="ECO:0007669"/>
    <property type="project" value="UniProtKB-KW"/>
</dbReference>
<proteinExistence type="predicted"/>
<dbReference type="Proteomes" id="UP000294678">
    <property type="component" value="Unassembled WGS sequence"/>
</dbReference>
<dbReference type="EMBL" id="SOBG01000001">
    <property type="protein sequence ID" value="TDT72479.1"/>
    <property type="molecule type" value="Genomic_DNA"/>
</dbReference>
<feature type="binding site" evidence="6">
    <location>
        <position position="80"/>
    </location>
    <ligand>
        <name>Mg(2+)</name>
        <dbReference type="ChEBI" id="CHEBI:18420"/>
        <note>ligand shared between all trimeric partners</note>
    </ligand>
</feature>
<keyword evidence="1" id="KW-0813">Transport</keyword>
<keyword evidence="4" id="KW-0598">Phosphotransferase system</keyword>
<dbReference type="GO" id="GO:0016740">
    <property type="term" value="F:transferase activity"/>
    <property type="evidence" value="ECO:0007669"/>
    <property type="project" value="UniProtKB-KW"/>
</dbReference>
<evidence type="ECO:0000256" key="2">
    <source>
        <dbReference type="ARBA" id="ARBA00022597"/>
    </source>
</evidence>
<protein>
    <submittedName>
        <fullName evidence="8">PTS system cellobiose-specific IIA component</fullName>
    </submittedName>
</protein>
<reference evidence="8 9" key="1">
    <citation type="submission" date="2019-03" db="EMBL/GenBank/DDBJ databases">
        <title>Genomic Encyclopedia of Type Strains, Phase IV (KMG-IV): sequencing the most valuable type-strain genomes for metagenomic binning, comparative biology and taxonomic classification.</title>
        <authorList>
            <person name="Goeker M."/>
        </authorList>
    </citation>
    <scope>NUCLEOTIDE SEQUENCE [LARGE SCALE GENOMIC DNA]</scope>
    <source>
        <strain evidence="8 9">DSM 100055</strain>
    </source>
</reference>
<evidence type="ECO:0000256" key="3">
    <source>
        <dbReference type="ARBA" id="ARBA00022679"/>
    </source>
</evidence>
<dbReference type="GO" id="GO:0009401">
    <property type="term" value="P:phosphoenolpyruvate-dependent sugar phosphotransferase system"/>
    <property type="evidence" value="ECO:0007669"/>
    <property type="project" value="UniProtKB-KW"/>
</dbReference>
<dbReference type="Pfam" id="PF02255">
    <property type="entry name" value="PTS_IIA"/>
    <property type="match status" value="1"/>
</dbReference>
<evidence type="ECO:0000256" key="4">
    <source>
        <dbReference type="ARBA" id="ARBA00022683"/>
    </source>
</evidence>
<comment type="caution">
    <text evidence="8">The sequence shown here is derived from an EMBL/GenBank/DDBJ whole genome shotgun (WGS) entry which is preliminary data.</text>
</comment>
<dbReference type="PANTHER" id="PTHR34382">
    <property type="entry name" value="PTS SYSTEM N,N'-DIACETYLCHITOBIOSE-SPECIFIC EIIA COMPONENT"/>
    <property type="match status" value="1"/>
</dbReference>
<dbReference type="Gene3D" id="1.20.58.80">
    <property type="entry name" value="Phosphotransferase system, lactose/cellobiose-type IIA subunit"/>
    <property type="match status" value="1"/>
</dbReference>
<keyword evidence="6" id="KW-0479">Metal-binding</keyword>
<organism evidence="8 9">
    <name type="scientific">Hypnocyclicus thermotrophus</name>
    <dbReference type="NCBI Taxonomy" id="1627895"/>
    <lineage>
        <taxon>Bacteria</taxon>
        <taxon>Fusobacteriati</taxon>
        <taxon>Fusobacteriota</taxon>
        <taxon>Fusobacteriia</taxon>
        <taxon>Fusobacteriales</taxon>
        <taxon>Fusobacteriaceae</taxon>
        <taxon>Hypnocyclicus</taxon>
    </lineage>
</organism>